<dbReference type="Gene3D" id="3.40.630.30">
    <property type="match status" value="1"/>
</dbReference>
<gene>
    <name evidence="4" type="ORF">AWH48_12750</name>
</gene>
<feature type="domain" description="N-acetyltransferase" evidence="3">
    <location>
        <begin position="2"/>
        <end position="143"/>
    </location>
</feature>
<dbReference type="InterPro" id="IPR045039">
    <property type="entry name" value="NSI-like"/>
</dbReference>
<dbReference type="GO" id="GO:0005737">
    <property type="term" value="C:cytoplasm"/>
    <property type="evidence" value="ECO:0007669"/>
    <property type="project" value="TreeGrafter"/>
</dbReference>
<dbReference type="CDD" id="cd04301">
    <property type="entry name" value="NAT_SF"/>
    <property type="match status" value="1"/>
</dbReference>
<evidence type="ECO:0000313" key="5">
    <source>
        <dbReference type="Proteomes" id="UP000077271"/>
    </source>
</evidence>
<dbReference type="Proteomes" id="UP000077271">
    <property type="component" value="Unassembled WGS sequence"/>
</dbReference>
<dbReference type="Pfam" id="PF00583">
    <property type="entry name" value="Acetyltransf_1"/>
    <property type="match status" value="1"/>
</dbReference>
<dbReference type="NCBIfam" id="NF005840">
    <property type="entry name" value="PRK07757.1"/>
    <property type="match status" value="1"/>
</dbReference>
<evidence type="ECO:0000256" key="2">
    <source>
        <dbReference type="ARBA" id="ARBA00023315"/>
    </source>
</evidence>
<evidence type="ECO:0000256" key="1">
    <source>
        <dbReference type="ARBA" id="ARBA00022679"/>
    </source>
</evidence>
<accession>A0A177KJZ2</accession>
<dbReference type="PANTHER" id="PTHR43626">
    <property type="entry name" value="ACYL-COA N-ACYLTRANSFERASE"/>
    <property type="match status" value="1"/>
</dbReference>
<organism evidence="4 5">
    <name type="scientific">Domibacillus aminovorans</name>
    <dbReference type="NCBI Taxonomy" id="29332"/>
    <lineage>
        <taxon>Bacteria</taxon>
        <taxon>Bacillati</taxon>
        <taxon>Bacillota</taxon>
        <taxon>Bacilli</taxon>
        <taxon>Bacillales</taxon>
        <taxon>Bacillaceae</taxon>
        <taxon>Domibacillus</taxon>
    </lineage>
</organism>
<proteinExistence type="predicted"/>
<comment type="caution">
    <text evidence="4">The sequence shown here is derived from an EMBL/GenBank/DDBJ whole genome shotgun (WGS) entry which is preliminary data.</text>
</comment>
<dbReference type="SUPFAM" id="SSF55729">
    <property type="entry name" value="Acyl-CoA N-acyltransferases (Nat)"/>
    <property type="match status" value="1"/>
</dbReference>
<reference evidence="4 5" key="1">
    <citation type="submission" date="2016-01" db="EMBL/GenBank/DDBJ databases">
        <title>Investigation of taxonomic status of Bacillus aminovorans.</title>
        <authorList>
            <person name="Verma A."/>
            <person name="Pal Y."/>
            <person name="Krishnamurthi S."/>
        </authorList>
    </citation>
    <scope>NUCLEOTIDE SEQUENCE [LARGE SCALE GENOMIC DNA]</scope>
    <source>
        <strain evidence="4 5">DSM 4337</strain>
    </source>
</reference>
<dbReference type="PANTHER" id="PTHR43626:SF4">
    <property type="entry name" value="GCN5-RELATED N-ACETYLTRANSFERASE 2, CHLOROPLASTIC"/>
    <property type="match status" value="1"/>
</dbReference>
<dbReference type="EMBL" id="LQWZ01000036">
    <property type="protein sequence ID" value="OAH53215.1"/>
    <property type="molecule type" value="Genomic_DNA"/>
</dbReference>
<name>A0A177KJZ2_9BACI</name>
<protein>
    <submittedName>
        <fullName evidence="4">Acetyltransferase</fullName>
    </submittedName>
</protein>
<dbReference type="InterPro" id="IPR000182">
    <property type="entry name" value="GNAT_dom"/>
</dbReference>
<dbReference type="OrthoDB" id="9793138at2"/>
<dbReference type="RefSeq" id="WP_063975558.1">
    <property type="nucleotide sequence ID" value="NZ_LQWZ01000036.1"/>
</dbReference>
<dbReference type="AlphaFoldDB" id="A0A177KJZ2"/>
<dbReference type="InterPro" id="IPR016181">
    <property type="entry name" value="Acyl_CoA_acyltransferase"/>
</dbReference>
<dbReference type="GO" id="GO:0008080">
    <property type="term" value="F:N-acetyltransferase activity"/>
    <property type="evidence" value="ECO:0007669"/>
    <property type="project" value="InterPro"/>
</dbReference>
<dbReference type="PROSITE" id="PS51186">
    <property type="entry name" value="GNAT"/>
    <property type="match status" value="1"/>
</dbReference>
<evidence type="ECO:0000259" key="3">
    <source>
        <dbReference type="PROSITE" id="PS51186"/>
    </source>
</evidence>
<keyword evidence="2" id="KW-0012">Acyltransferase</keyword>
<sequence length="152" mass="16954">MIEVRKAVLADVEQVFELVNQYANEGLMLPRTYESLVLNLQAIFVAEEDGEILGIASLAILGHDLAEIRSLGVTEKAKGRGIGKMLVKRVVEETKKIGIPKLISLTYQVVFFEKCGFEIIQKTEMPQKVWTDCIHCPKFPSCDEIAMAIKTA</sequence>
<evidence type="ECO:0000313" key="4">
    <source>
        <dbReference type="EMBL" id="OAH53215.1"/>
    </source>
</evidence>
<keyword evidence="1 4" id="KW-0808">Transferase</keyword>